<keyword evidence="1" id="KW-0238">DNA-binding</keyword>
<protein>
    <submittedName>
        <fullName evidence="1">AbrB/MazE/SpoVT family DNA-binding domain-containing protein</fullName>
    </submittedName>
</protein>
<keyword evidence="2" id="KW-1185">Reference proteome</keyword>
<dbReference type="Proteomes" id="UP000466794">
    <property type="component" value="Unassembled WGS sequence"/>
</dbReference>
<evidence type="ECO:0000313" key="1">
    <source>
        <dbReference type="EMBL" id="MVU75877.1"/>
    </source>
</evidence>
<dbReference type="AlphaFoldDB" id="A0A7K1UNH6"/>
<gene>
    <name evidence="1" type="ORF">GPX89_01290</name>
</gene>
<evidence type="ECO:0000313" key="2">
    <source>
        <dbReference type="Proteomes" id="UP000466794"/>
    </source>
</evidence>
<comment type="caution">
    <text evidence="1">The sequence shown here is derived from an EMBL/GenBank/DDBJ whole genome shotgun (WGS) entry which is preliminary data.</text>
</comment>
<dbReference type="GO" id="GO:0003677">
    <property type="term" value="F:DNA binding"/>
    <property type="evidence" value="ECO:0007669"/>
    <property type="project" value="UniProtKB-KW"/>
</dbReference>
<dbReference type="EMBL" id="WRPP01000001">
    <property type="protein sequence ID" value="MVU75877.1"/>
    <property type="molecule type" value="Genomic_DNA"/>
</dbReference>
<proteinExistence type="predicted"/>
<sequence length="151" mass="16009">MVAMIGVIPPLVPPPSPLQQLISDPVDPVALLPDRGIEVVYGLAVVADGGRVADKNVTAALGWGPGFEIDITPAAHGTLFVRPGSDGGIAVSRKGYLHIPYRLRRRINLFLGDAVLLAAYPERERLAVYPPSALHALLEPSRIDLLGGARP</sequence>
<reference evidence="1 2" key="1">
    <citation type="submission" date="2019-12" db="EMBL/GenBank/DDBJ databases">
        <title>Nocardia sp. nov. ET3-3 isolated from soil.</title>
        <authorList>
            <person name="Kanchanasin P."/>
            <person name="Tanasupawat S."/>
            <person name="Yuki M."/>
            <person name="Kudo T."/>
        </authorList>
    </citation>
    <scope>NUCLEOTIDE SEQUENCE [LARGE SCALE GENOMIC DNA]</scope>
    <source>
        <strain evidence="1 2">ET3-3</strain>
    </source>
</reference>
<name>A0A7K1UNH6_9NOCA</name>
<accession>A0A7K1UNH6</accession>
<dbReference type="RefSeq" id="WP_157354656.1">
    <property type="nucleotide sequence ID" value="NZ_WRPP01000001.1"/>
</dbReference>
<organism evidence="1 2">
    <name type="scientific">Nocardia terrae</name>
    <dbReference type="NCBI Taxonomy" id="2675851"/>
    <lineage>
        <taxon>Bacteria</taxon>
        <taxon>Bacillati</taxon>
        <taxon>Actinomycetota</taxon>
        <taxon>Actinomycetes</taxon>
        <taxon>Mycobacteriales</taxon>
        <taxon>Nocardiaceae</taxon>
        <taxon>Nocardia</taxon>
    </lineage>
</organism>